<evidence type="ECO:0000259" key="11">
    <source>
        <dbReference type="PROSITE" id="PS50975"/>
    </source>
</evidence>
<evidence type="ECO:0000256" key="10">
    <source>
        <dbReference type="HAMAP-Rule" id="MF_00162"/>
    </source>
</evidence>
<evidence type="ECO:0000256" key="5">
    <source>
        <dbReference type="ARBA" id="ARBA00022723"/>
    </source>
</evidence>
<keyword evidence="4 10" id="KW-0317">Glutathione biosynthesis</keyword>
<dbReference type="InterPro" id="IPR011761">
    <property type="entry name" value="ATP-grasp"/>
</dbReference>
<evidence type="ECO:0000256" key="4">
    <source>
        <dbReference type="ARBA" id="ARBA00022684"/>
    </source>
</evidence>
<comment type="similarity">
    <text evidence="10">Belongs to the prokaryotic GSH synthase family.</text>
</comment>
<dbReference type="InterPro" id="IPR016185">
    <property type="entry name" value="PreATP-grasp_dom_sf"/>
</dbReference>
<reference evidence="12 13" key="1">
    <citation type="journal article" date="2009" name="Infect. Immun.">
        <title>Comparative genomics reveal extensive transposon-mediated genomic plasticity and diversity among potential effector proteins within the genus Coxiella.</title>
        <authorList>
            <person name="Beare P.A."/>
            <person name="Unsworth N."/>
            <person name="Andoh M."/>
            <person name="Voth D.E."/>
            <person name="Omsland A."/>
            <person name="Gilk S.D."/>
            <person name="Williams K.P."/>
            <person name="Sobral B.W."/>
            <person name="Kupko J.J.III."/>
            <person name="Porcella S.F."/>
            <person name="Samuel J.E."/>
            <person name="Heinzen R.A."/>
        </authorList>
    </citation>
    <scope>NUCLEOTIDE SEQUENCE [LARGE SCALE GENOMIC DNA]</scope>
    <source>
        <strain evidence="12 13">Dugway 5J108-111</strain>
    </source>
</reference>
<evidence type="ECO:0000256" key="7">
    <source>
        <dbReference type="ARBA" id="ARBA00022840"/>
    </source>
</evidence>
<protein>
    <recommendedName>
        <fullName evidence="10">Glutathione synthetase</fullName>
        <ecNumber evidence="10">6.3.2.3</ecNumber>
    </recommendedName>
    <alternativeName>
        <fullName evidence="10">GSH synthetase</fullName>
        <shortName evidence="10">GSH-S</shortName>
        <shortName evidence="10">GSHase</shortName>
    </alternativeName>
    <alternativeName>
        <fullName evidence="10">Glutathione synthase</fullName>
    </alternativeName>
</protein>
<name>A9KB93_COXBN</name>
<dbReference type="GO" id="GO:0005524">
    <property type="term" value="F:ATP binding"/>
    <property type="evidence" value="ECO:0007669"/>
    <property type="project" value="UniProtKB-UniRule"/>
</dbReference>
<dbReference type="SMR" id="A9KB93"/>
<gene>
    <name evidence="10 12" type="primary">gshB</name>
    <name evidence="12" type="ordered locus">CBUD_0106</name>
</gene>
<sequence length="321" mass="36319">MNLKVGVLMDPIANIAIHKDTTFAMLLALQARQHEVYYLEPADIFLRNEKILGSMRRLQVADDPSQWFNLSESEIKPLHALDVLLMRKDPPFNMSYVYLTYLLELAEKQGLFVVNKPASLRDANEKLFTGWFPHCTPKTLVTSRKAILQEFIREQKEVVIKPLGAMAGESIFYLTVNDPNIPVVIETMTANGHQLVMAQRFIPEVKSGDKRIILIDGEPIPYTLARIPPKGDFRGNLARGAKGEGRELTDRDRWICEQVGPTLRKKGLWFVGLDIIGDYLTEINVTSPTGVRELQAQFDVDIAGQFIAFLETKYATTTDIE</sequence>
<dbReference type="PANTHER" id="PTHR21621">
    <property type="entry name" value="RIBOSOMAL PROTEIN S6 MODIFICATION PROTEIN"/>
    <property type="match status" value="1"/>
</dbReference>
<feature type="domain" description="ATP-grasp" evidence="11">
    <location>
        <begin position="125"/>
        <end position="311"/>
    </location>
</feature>
<dbReference type="NCBIfam" id="TIGR01380">
    <property type="entry name" value="glut_syn"/>
    <property type="match status" value="1"/>
</dbReference>
<dbReference type="GO" id="GO:0005737">
    <property type="term" value="C:cytoplasm"/>
    <property type="evidence" value="ECO:0007669"/>
    <property type="project" value="TreeGrafter"/>
</dbReference>
<dbReference type="InterPro" id="IPR004218">
    <property type="entry name" value="GSHS_ATP-bd"/>
</dbReference>
<dbReference type="HOGENOM" id="CLU_068239_0_0_6"/>
<dbReference type="FunFam" id="3.40.50.20:FF:000009">
    <property type="entry name" value="Glutathione synthetase"/>
    <property type="match status" value="1"/>
</dbReference>
<comment type="cofactor">
    <cofactor evidence="1">
        <name>Mn(2+)</name>
        <dbReference type="ChEBI" id="CHEBI:29035"/>
    </cofactor>
</comment>
<comment type="catalytic activity">
    <reaction evidence="10">
        <text>gamma-L-glutamyl-L-cysteine + glycine + ATP = glutathione + ADP + phosphate + H(+)</text>
        <dbReference type="Rhea" id="RHEA:13557"/>
        <dbReference type="ChEBI" id="CHEBI:15378"/>
        <dbReference type="ChEBI" id="CHEBI:30616"/>
        <dbReference type="ChEBI" id="CHEBI:43474"/>
        <dbReference type="ChEBI" id="CHEBI:57305"/>
        <dbReference type="ChEBI" id="CHEBI:57925"/>
        <dbReference type="ChEBI" id="CHEBI:58173"/>
        <dbReference type="ChEBI" id="CHEBI:456216"/>
        <dbReference type="EC" id="6.3.2.3"/>
    </reaction>
</comment>
<dbReference type="InterPro" id="IPR004215">
    <property type="entry name" value="GSHS_N"/>
</dbReference>
<evidence type="ECO:0000256" key="2">
    <source>
        <dbReference type="ARBA" id="ARBA00001946"/>
    </source>
</evidence>
<dbReference type="EMBL" id="CP000733">
    <property type="protein sequence ID" value="ABS78519.1"/>
    <property type="molecule type" value="Genomic_DNA"/>
</dbReference>
<keyword evidence="5" id="KW-0479">Metal-binding</keyword>
<accession>A9KB93</accession>
<keyword evidence="6 10" id="KW-0547">Nucleotide-binding</keyword>
<dbReference type="Pfam" id="PF02951">
    <property type="entry name" value="GSH-S_N"/>
    <property type="match status" value="1"/>
</dbReference>
<dbReference type="SUPFAM" id="SSF56059">
    <property type="entry name" value="Glutathione synthetase ATP-binding domain-like"/>
    <property type="match status" value="1"/>
</dbReference>
<dbReference type="Gene3D" id="3.30.1490.20">
    <property type="entry name" value="ATP-grasp fold, A domain"/>
    <property type="match status" value="1"/>
</dbReference>
<dbReference type="PROSITE" id="PS50975">
    <property type="entry name" value="ATP_GRASP"/>
    <property type="match status" value="1"/>
</dbReference>
<dbReference type="HAMAP" id="MF_00162">
    <property type="entry name" value="GSH_S"/>
    <property type="match status" value="1"/>
</dbReference>
<dbReference type="RefSeq" id="WP_005770275.1">
    <property type="nucleotide sequence ID" value="NC_009727.1"/>
</dbReference>
<dbReference type="SUPFAM" id="SSF52440">
    <property type="entry name" value="PreATP-grasp domain"/>
    <property type="match status" value="1"/>
</dbReference>
<dbReference type="EC" id="6.3.2.3" evidence="10"/>
<comment type="pathway">
    <text evidence="10">Sulfur metabolism; glutathione biosynthesis; glutathione from L-cysteine and L-glutamate: step 2/2.</text>
</comment>
<dbReference type="NCBIfam" id="NF003573">
    <property type="entry name" value="PRK05246.1"/>
    <property type="match status" value="1"/>
</dbReference>
<keyword evidence="9" id="KW-0464">Manganese</keyword>
<organism evidence="12 13">
    <name type="scientific">Coxiella burnetii (strain Dugway 5J108-111)</name>
    <dbReference type="NCBI Taxonomy" id="434922"/>
    <lineage>
        <taxon>Bacteria</taxon>
        <taxon>Pseudomonadati</taxon>
        <taxon>Pseudomonadota</taxon>
        <taxon>Gammaproteobacteria</taxon>
        <taxon>Legionellales</taxon>
        <taxon>Coxiellaceae</taxon>
        <taxon>Coxiella</taxon>
    </lineage>
</organism>
<dbReference type="GO" id="GO:0004363">
    <property type="term" value="F:glutathione synthase activity"/>
    <property type="evidence" value="ECO:0007669"/>
    <property type="project" value="UniProtKB-UniRule"/>
</dbReference>
<evidence type="ECO:0000256" key="8">
    <source>
        <dbReference type="ARBA" id="ARBA00022842"/>
    </source>
</evidence>
<dbReference type="KEGG" id="cbd:CBUD_0106"/>
<dbReference type="UniPathway" id="UPA00142">
    <property type="reaction ID" value="UER00210"/>
</dbReference>
<dbReference type="AlphaFoldDB" id="A9KB93"/>
<evidence type="ECO:0000256" key="9">
    <source>
        <dbReference type="ARBA" id="ARBA00023211"/>
    </source>
</evidence>
<keyword evidence="7 10" id="KW-0067">ATP-binding</keyword>
<dbReference type="Gene3D" id="3.40.50.20">
    <property type="match status" value="1"/>
</dbReference>
<evidence type="ECO:0000256" key="6">
    <source>
        <dbReference type="ARBA" id="ARBA00022741"/>
    </source>
</evidence>
<dbReference type="InterPro" id="IPR006284">
    <property type="entry name" value="Glut_synth_pro"/>
</dbReference>
<dbReference type="GO" id="GO:0046872">
    <property type="term" value="F:metal ion binding"/>
    <property type="evidence" value="ECO:0007669"/>
    <property type="project" value="UniProtKB-KW"/>
</dbReference>
<dbReference type="FunFam" id="3.30.470.20:FF:000010">
    <property type="entry name" value="Glutathione synthetase"/>
    <property type="match status" value="1"/>
</dbReference>
<dbReference type="PANTHER" id="PTHR21621:SF4">
    <property type="entry name" value="GLUTATHIONE SYNTHETASE"/>
    <property type="match status" value="1"/>
</dbReference>
<evidence type="ECO:0000313" key="12">
    <source>
        <dbReference type="EMBL" id="ABS78519.1"/>
    </source>
</evidence>
<dbReference type="InterPro" id="IPR013815">
    <property type="entry name" value="ATP_grasp_subdomain_1"/>
</dbReference>
<dbReference type="Proteomes" id="UP000008555">
    <property type="component" value="Chromosome"/>
</dbReference>
<comment type="cofactor">
    <cofactor evidence="2">
        <name>Mg(2+)</name>
        <dbReference type="ChEBI" id="CHEBI:18420"/>
    </cofactor>
</comment>
<dbReference type="Gene3D" id="3.30.470.20">
    <property type="entry name" value="ATP-grasp fold, B domain"/>
    <property type="match status" value="1"/>
</dbReference>
<proteinExistence type="inferred from homology"/>
<keyword evidence="8" id="KW-0460">Magnesium</keyword>
<evidence type="ECO:0000313" key="13">
    <source>
        <dbReference type="Proteomes" id="UP000008555"/>
    </source>
</evidence>
<evidence type="ECO:0000256" key="3">
    <source>
        <dbReference type="ARBA" id="ARBA00022598"/>
    </source>
</evidence>
<evidence type="ECO:0000256" key="1">
    <source>
        <dbReference type="ARBA" id="ARBA00001936"/>
    </source>
</evidence>
<dbReference type="Pfam" id="PF02955">
    <property type="entry name" value="GSH-S_ATP"/>
    <property type="match status" value="1"/>
</dbReference>
<keyword evidence="3 10" id="KW-0436">Ligase</keyword>